<dbReference type="SMART" id="SM01211">
    <property type="entry name" value="GATase_5"/>
    <property type="match status" value="1"/>
</dbReference>
<evidence type="ECO:0000256" key="1">
    <source>
        <dbReference type="ARBA" id="ARBA00022490"/>
    </source>
</evidence>
<dbReference type="CDD" id="cd01740">
    <property type="entry name" value="GATase1_FGAR_AT"/>
    <property type="match status" value="1"/>
</dbReference>
<comment type="function">
    <text evidence="8">Part of the phosphoribosylformylglycinamidine synthase complex involved in the purines biosynthetic pathway. Catalyzes the ATP-dependent conversion of formylglycinamide ribonucleotide (FGAR) and glutamine to yield formylglycinamidine ribonucleotide (FGAM) and glutamate. The FGAM synthase complex is composed of three subunits. PurQ produces an ammonia molecule by converting glutamine to glutamate. PurL transfers the ammonia molecule to FGAR to form FGAM in an ATP-dependent manner. PurS interacts with PurQ and PurL and is thought to assist in the transfer of the ammonia molecule from PurQ to PurL.</text>
</comment>
<dbReference type="InterPro" id="IPR029062">
    <property type="entry name" value="Class_I_gatase-like"/>
</dbReference>
<evidence type="ECO:0000256" key="2">
    <source>
        <dbReference type="ARBA" id="ARBA00022598"/>
    </source>
</evidence>
<dbReference type="PIRSF" id="PIRSF001586">
    <property type="entry name" value="FGAM_synth_I"/>
    <property type="match status" value="1"/>
</dbReference>
<comment type="subcellular location">
    <subcellularLocation>
        <location evidence="8">Cytoplasm</location>
    </subcellularLocation>
</comment>
<evidence type="ECO:0000256" key="4">
    <source>
        <dbReference type="ARBA" id="ARBA00022755"/>
    </source>
</evidence>
<evidence type="ECO:0000256" key="5">
    <source>
        <dbReference type="ARBA" id="ARBA00022801"/>
    </source>
</evidence>
<evidence type="ECO:0000256" key="3">
    <source>
        <dbReference type="ARBA" id="ARBA00022741"/>
    </source>
</evidence>
<dbReference type="Proteomes" id="UP001516662">
    <property type="component" value="Unassembled WGS sequence"/>
</dbReference>
<keyword evidence="2 8" id="KW-0436">Ligase</keyword>
<dbReference type="RefSeq" id="WP_193534842.1">
    <property type="nucleotide sequence ID" value="NZ_JADCLJ010000008.1"/>
</dbReference>
<evidence type="ECO:0000256" key="6">
    <source>
        <dbReference type="ARBA" id="ARBA00022840"/>
    </source>
</evidence>
<feature type="active site" evidence="8">
    <location>
        <position position="195"/>
    </location>
</feature>
<accession>A0ABR9QFS9</accession>
<evidence type="ECO:0000313" key="9">
    <source>
        <dbReference type="EMBL" id="MBE4907357.1"/>
    </source>
</evidence>
<keyword evidence="6 8" id="KW-0067">ATP-binding</keyword>
<dbReference type="PANTHER" id="PTHR47552:SF1">
    <property type="entry name" value="PHOSPHORIBOSYLFORMYLGLYCINAMIDINE SYNTHASE SUBUNIT PURQ"/>
    <property type="match status" value="1"/>
</dbReference>
<dbReference type="SUPFAM" id="SSF52317">
    <property type="entry name" value="Class I glutamine amidotransferase-like"/>
    <property type="match status" value="1"/>
</dbReference>
<dbReference type="Pfam" id="PF13507">
    <property type="entry name" value="GATase_5"/>
    <property type="match status" value="1"/>
</dbReference>
<dbReference type="NCBIfam" id="NF002957">
    <property type="entry name" value="PRK03619.1"/>
    <property type="match status" value="1"/>
</dbReference>
<comment type="caution">
    <text evidence="9">The sequence shown here is derived from an EMBL/GenBank/DDBJ whole genome shotgun (WGS) entry which is preliminary data.</text>
</comment>
<keyword evidence="7 8" id="KW-0315">Glutamine amidotransferase</keyword>
<comment type="pathway">
    <text evidence="8">Purine metabolism; IMP biosynthesis via de novo pathway; 5-amino-1-(5-phospho-D-ribosyl)imidazole from N(2)-formyl-N(1)-(5-phospho-D-ribosyl)glycinamide: step 1/2.</text>
</comment>
<sequence>MKFACIVFPGSNCDIDMYHAIKDELGEEVEYVWHDATNLDEFDGILLPGGFSYGDYLRSGAIARFSNVMTAIKEAAEAGKPILGVCNGFQILLEAGLLPGAMRRNEKLKFKCEQVELRVENNSTMFTSGYELEQVITIPIAHGEGNYYCDEQTLTRLIDNNQIVFKYYGTNPNGSLADIAGIVNEQGNVLGMMPHPERAVDELLGSADGLKLFQSIVKQWRLSANVVTS</sequence>
<name>A0ABR9QFS9_9BACI</name>
<keyword evidence="1 8" id="KW-0963">Cytoplasm</keyword>
<keyword evidence="4 8" id="KW-0658">Purine biosynthesis</keyword>
<gene>
    <name evidence="8 9" type="primary">purQ</name>
    <name evidence="9" type="ORF">IMZ08_04685</name>
</gene>
<comment type="catalytic activity">
    <reaction evidence="8">
        <text>N(2)-formyl-N(1)-(5-phospho-beta-D-ribosyl)glycinamide + L-glutamine + ATP + H2O = 2-formamido-N(1)-(5-O-phospho-beta-D-ribosyl)acetamidine + L-glutamate + ADP + phosphate + H(+)</text>
        <dbReference type="Rhea" id="RHEA:17129"/>
        <dbReference type="ChEBI" id="CHEBI:15377"/>
        <dbReference type="ChEBI" id="CHEBI:15378"/>
        <dbReference type="ChEBI" id="CHEBI:29985"/>
        <dbReference type="ChEBI" id="CHEBI:30616"/>
        <dbReference type="ChEBI" id="CHEBI:43474"/>
        <dbReference type="ChEBI" id="CHEBI:58359"/>
        <dbReference type="ChEBI" id="CHEBI:147286"/>
        <dbReference type="ChEBI" id="CHEBI:147287"/>
        <dbReference type="ChEBI" id="CHEBI:456216"/>
        <dbReference type="EC" id="6.3.5.3"/>
    </reaction>
</comment>
<keyword evidence="5 8" id="KW-0378">Hydrolase</keyword>
<feature type="active site" description="Nucleophile" evidence="8">
    <location>
        <position position="86"/>
    </location>
</feature>
<dbReference type="EC" id="3.5.1.2" evidence="8"/>
<dbReference type="InterPro" id="IPR010075">
    <property type="entry name" value="PRibForGlyAmidine_synth_PurQ"/>
</dbReference>
<dbReference type="EMBL" id="JADCLJ010000008">
    <property type="protein sequence ID" value="MBE4907357.1"/>
    <property type="molecule type" value="Genomic_DNA"/>
</dbReference>
<evidence type="ECO:0000256" key="8">
    <source>
        <dbReference type="HAMAP-Rule" id="MF_00421"/>
    </source>
</evidence>
<dbReference type="EC" id="6.3.5.3" evidence="8"/>
<dbReference type="PROSITE" id="PS51273">
    <property type="entry name" value="GATASE_TYPE_1"/>
    <property type="match status" value="1"/>
</dbReference>
<proteinExistence type="inferred from homology"/>
<reference evidence="9 10" key="1">
    <citation type="submission" date="2020-10" db="EMBL/GenBank/DDBJ databases">
        <title>Bacillus sp. HD4P25, an endophyte from a halophyte.</title>
        <authorList>
            <person name="Sun J.-Q."/>
        </authorList>
    </citation>
    <scope>NUCLEOTIDE SEQUENCE [LARGE SCALE GENOMIC DNA]</scope>
    <source>
        <strain evidence="9 10">YIM 93174</strain>
    </source>
</reference>
<feature type="active site" evidence="8">
    <location>
        <position position="197"/>
    </location>
</feature>
<keyword evidence="10" id="KW-1185">Reference proteome</keyword>
<dbReference type="NCBIfam" id="TIGR01737">
    <property type="entry name" value="FGAM_synth_I"/>
    <property type="match status" value="1"/>
</dbReference>
<comment type="subunit">
    <text evidence="8">Part of the FGAM synthase complex composed of 1 PurL, 1 PurQ and 2 PurS subunits.</text>
</comment>
<protein>
    <recommendedName>
        <fullName evidence="8">Phosphoribosylformylglycinamidine synthase subunit PurQ</fullName>
        <shortName evidence="8">FGAM synthase</shortName>
        <ecNumber evidence="8">6.3.5.3</ecNumber>
    </recommendedName>
    <alternativeName>
        <fullName evidence="8">Formylglycinamide ribonucleotide amidotransferase subunit I</fullName>
        <shortName evidence="8">FGAR amidotransferase I</shortName>
        <shortName evidence="8">FGAR-AT I</shortName>
    </alternativeName>
    <alternativeName>
        <fullName evidence="8">Glutaminase PurQ</fullName>
        <ecNumber evidence="8">3.5.1.2</ecNumber>
    </alternativeName>
    <alternativeName>
        <fullName evidence="8">Phosphoribosylformylglycinamidine synthase subunit I</fullName>
    </alternativeName>
</protein>
<evidence type="ECO:0000256" key="7">
    <source>
        <dbReference type="ARBA" id="ARBA00022962"/>
    </source>
</evidence>
<comment type="catalytic activity">
    <reaction evidence="8">
        <text>L-glutamine + H2O = L-glutamate + NH4(+)</text>
        <dbReference type="Rhea" id="RHEA:15889"/>
        <dbReference type="ChEBI" id="CHEBI:15377"/>
        <dbReference type="ChEBI" id="CHEBI:28938"/>
        <dbReference type="ChEBI" id="CHEBI:29985"/>
        <dbReference type="ChEBI" id="CHEBI:58359"/>
        <dbReference type="EC" id="3.5.1.2"/>
    </reaction>
</comment>
<organism evidence="9 10">
    <name type="scientific">Litchfieldia luteola</name>
    <dbReference type="NCBI Taxonomy" id="682179"/>
    <lineage>
        <taxon>Bacteria</taxon>
        <taxon>Bacillati</taxon>
        <taxon>Bacillota</taxon>
        <taxon>Bacilli</taxon>
        <taxon>Bacillales</taxon>
        <taxon>Bacillaceae</taxon>
        <taxon>Litchfieldia</taxon>
    </lineage>
</organism>
<keyword evidence="3 8" id="KW-0547">Nucleotide-binding</keyword>
<dbReference type="Gene3D" id="3.40.50.880">
    <property type="match status" value="1"/>
</dbReference>
<dbReference type="HAMAP" id="MF_00421">
    <property type="entry name" value="PurQ"/>
    <property type="match status" value="1"/>
</dbReference>
<evidence type="ECO:0000313" key="10">
    <source>
        <dbReference type="Proteomes" id="UP001516662"/>
    </source>
</evidence>
<dbReference type="PANTHER" id="PTHR47552">
    <property type="entry name" value="PHOSPHORIBOSYLFORMYLGLYCINAMIDINE SYNTHASE SUBUNIT PURQ"/>
    <property type="match status" value="1"/>
</dbReference>